<comment type="caution">
    <text evidence="2">The sequence shown here is derived from an EMBL/GenBank/DDBJ whole genome shotgun (WGS) entry which is preliminary data.</text>
</comment>
<evidence type="ECO:0000256" key="1">
    <source>
        <dbReference type="SAM" id="MobiDB-lite"/>
    </source>
</evidence>
<dbReference type="Proteomes" id="UP001187192">
    <property type="component" value="Unassembled WGS sequence"/>
</dbReference>
<organism evidence="2 3">
    <name type="scientific">Ficus carica</name>
    <name type="common">Common fig</name>
    <dbReference type="NCBI Taxonomy" id="3494"/>
    <lineage>
        <taxon>Eukaryota</taxon>
        <taxon>Viridiplantae</taxon>
        <taxon>Streptophyta</taxon>
        <taxon>Embryophyta</taxon>
        <taxon>Tracheophyta</taxon>
        <taxon>Spermatophyta</taxon>
        <taxon>Magnoliopsida</taxon>
        <taxon>eudicotyledons</taxon>
        <taxon>Gunneridae</taxon>
        <taxon>Pentapetalae</taxon>
        <taxon>rosids</taxon>
        <taxon>fabids</taxon>
        <taxon>Rosales</taxon>
        <taxon>Moraceae</taxon>
        <taxon>Ficeae</taxon>
        <taxon>Ficus</taxon>
    </lineage>
</organism>
<proteinExistence type="predicted"/>
<gene>
    <name evidence="2" type="ORF">TIFTF001_013340</name>
</gene>
<accession>A0AA87ZXJ0</accession>
<evidence type="ECO:0000313" key="3">
    <source>
        <dbReference type="Proteomes" id="UP001187192"/>
    </source>
</evidence>
<reference evidence="2" key="1">
    <citation type="submission" date="2023-07" db="EMBL/GenBank/DDBJ databases">
        <title>draft genome sequence of fig (Ficus carica).</title>
        <authorList>
            <person name="Takahashi T."/>
            <person name="Nishimura K."/>
        </authorList>
    </citation>
    <scope>NUCLEOTIDE SEQUENCE</scope>
</reference>
<protein>
    <submittedName>
        <fullName evidence="2">Uncharacterized protein</fullName>
    </submittedName>
</protein>
<name>A0AA87ZXJ0_FICCA</name>
<dbReference type="EMBL" id="BTGU01000018">
    <property type="protein sequence ID" value="GMN44133.1"/>
    <property type="molecule type" value="Genomic_DNA"/>
</dbReference>
<evidence type="ECO:0000313" key="2">
    <source>
        <dbReference type="EMBL" id="GMN44133.1"/>
    </source>
</evidence>
<keyword evidence="3" id="KW-1185">Reference proteome</keyword>
<sequence>MNCNYRRSPTALRWAHDASGGCVDQHLDRRSCPVSGGPQISHQRQDEIANKSPIAMEKQRS</sequence>
<feature type="region of interest" description="Disordered" evidence="1">
    <location>
        <begin position="28"/>
        <end position="61"/>
    </location>
</feature>
<dbReference type="AlphaFoldDB" id="A0AA87ZXJ0"/>